<reference evidence="5 6" key="1">
    <citation type="journal article" date="2017" name="Front. Microbiol.">
        <title>Phaeobacter piscinae sp. nov., a species of the Roseobacter group and potential aquaculture probiont.</title>
        <authorList>
            <person name="Sonnenschein E.C."/>
            <person name="Phippen C.B.W."/>
            <person name="Nielsen K.F."/>
            <person name="Mateiu R.V."/>
            <person name="Melchiorsen J."/>
            <person name="Gram L."/>
            <person name="Overmann J."/>
            <person name="Freese H.M."/>
        </authorList>
    </citation>
    <scope>NUCLEOTIDE SEQUENCE [LARGE SCALE GENOMIC DNA]</scope>
    <source>
        <strain evidence="5 6">P88</strain>
    </source>
</reference>
<evidence type="ECO:0000256" key="4">
    <source>
        <dbReference type="ARBA" id="ARBA00023163"/>
    </source>
</evidence>
<evidence type="ECO:0000313" key="6">
    <source>
        <dbReference type="Proteomes" id="UP000236447"/>
    </source>
</evidence>
<dbReference type="Pfam" id="PF00126">
    <property type="entry name" value="HTH_1"/>
    <property type="match status" value="1"/>
</dbReference>
<dbReference type="PROSITE" id="PS50931">
    <property type="entry name" value="HTH_LYSR"/>
    <property type="match status" value="1"/>
</dbReference>
<dbReference type="PANTHER" id="PTHR30537:SF26">
    <property type="entry name" value="GLYCINE CLEAVAGE SYSTEM TRANSCRIPTIONAL ACTIVATOR"/>
    <property type="match status" value="1"/>
</dbReference>
<dbReference type="Proteomes" id="UP000236447">
    <property type="component" value="Chromosome"/>
</dbReference>
<comment type="similarity">
    <text evidence="1">Belongs to the LysR transcriptional regulatory family.</text>
</comment>
<dbReference type="GO" id="GO:0003700">
    <property type="term" value="F:DNA-binding transcription factor activity"/>
    <property type="evidence" value="ECO:0007669"/>
    <property type="project" value="InterPro"/>
</dbReference>
<dbReference type="InterPro" id="IPR036390">
    <property type="entry name" value="WH_DNA-bd_sf"/>
</dbReference>
<dbReference type="InterPro" id="IPR036388">
    <property type="entry name" value="WH-like_DNA-bd_sf"/>
</dbReference>
<dbReference type="PRINTS" id="PR00039">
    <property type="entry name" value="HTHLYSR"/>
</dbReference>
<name>A0A2I7K545_9RHOB</name>
<protein>
    <submittedName>
        <fullName evidence="5">Putative glycine cleavage system transcriptional activator</fullName>
    </submittedName>
</protein>
<sequence length="313" mass="34273">MSDRLPPLTALRAFEAAARHMSFARAAQELNVTPAALSFQIKSLEEHLGTPVFRRLNRAVELTAAGAALAPGTSDGFQALTAAWRTALRLQDDGALTVTAGPAFTAKWLAPRFYEFARAHPEIDLRFSASLRRVDLIRDDVDVAIRFGYGPYPDVYSMPLPVEWVMPVMTPEIARQYPTVAALKDAPLIHDDSLNFMSPLLDWAAWFKMMGEEFTPMHGARFSNADHAVDAALAGAGVALGRRALVVKDIAEGRLVTPFRTALTGKARFSFLCQKGAENRPQIVAFRDWILAEIEKTAGVSEGLTIVSVDSFT</sequence>
<dbReference type="SUPFAM" id="SSF53850">
    <property type="entry name" value="Periplasmic binding protein-like II"/>
    <property type="match status" value="1"/>
</dbReference>
<dbReference type="CDD" id="cd08432">
    <property type="entry name" value="PBP2_GcdR_TrpI_HvrB_AmpR_like"/>
    <property type="match status" value="1"/>
</dbReference>
<dbReference type="PANTHER" id="PTHR30537">
    <property type="entry name" value="HTH-TYPE TRANSCRIPTIONAL REGULATOR"/>
    <property type="match status" value="1"/>
</dbReference>
<dbReference type="GeneID" id="57287176"/>
<keyword evidence="3" id="KW-0238">DNA-binding</keyword>
<dbReference type="RefSeq" id="WP_014873443.1">
    <property type="nucleotide sequence ID" value="NZ_CP010599.1"/>
</dbReference>
<dbReference type="FunFam" id="1.10.10.10:FF:000038">
    <property type="entry name" value="Glycine cleavage system transcriptional activator"/>
    <property type="match status" value="1"/>
</dbReference>
<keyword evidence="4" id="KW-0804">Transcription</keyword>
<dbReference type="EMBL" id="CP010725">
    <property type="protein sequence ID" value="AUQ97734.1"/>
    <property type="molecule type" value="Genomic_DNA"/>
</dbReference>
<evidence type="ECO:0000256" key="2">
    <source>
        <dbReference type="ARBA" id="ARBA00023015"/>
    </source>
</evidence>
<dbReference type="GO" id="GO:0043565">
    <property type="term" value="F:sequence-specific DNA binding"/>
    <property type="evidence" value="ECO:0007669"/>
    <property type="project" value="TreeGrafter"/>
</dbReference>
<evidence type="ECO:0000256" key="3">
    <source>
        <dbReference type="ARBA" id="ARBA00023125"/>
    </source>
</evidence>
<dbReference type="AlphaFoldDB" id="A0A2I7K545"/>
<accession>A0A2I7K545</accession>
<dbReference type="Pfam" id="PF03466">
    <property type="entry name" value="LysR_substrate"/>
    <property type="match status" value="1"/>
</dbReference>
<keyword evidence="2" id="KW-0805">Transcription regulation</keyword>
<evidence type="ECO:0000256" key="1">
    <source>
        <dbReference type="ARBA" id="ARBA00009437"/>
    </source>
</evidence>
<dbReference type="SUPFAM" id="SSF46785">
    <property type="entry name" value="Winged helix' DNA-binding domain"/>
    <property type="match status" value="1"/>
</dbReference>
<dbReference type="NCBIfam" id="NF008352">
    <property type="entry name" value="PRK11139.1"/>
    <property type="match status" value="1"/>
</dbReference>
<dbReference type="GO" id="GO:0006351">
    <property type="term" value="P:DNA-templated transcription"/>
    <property type="evidence" value="ECO:0007669"/>
    <property type="project" value="TreeGrafter"/>
</dbReference>
<proteinExistence type="inferred from homology"/>
<gene>
    <name evidence="5" type="ORF">PhaeoP88_00332</name>
</gene>
<dbReference type="InterPro" id="IPR000847">
    <property type="entry name" value="LysR_HTH_N"/>
</dbReference>
<dbReference type="Gene3D" id="3.40.190.10">
    <property type="entry name" value="Periplasmic binding protein-like II"/>
    <property type="match status" value="2"/>
</dbReference>
<dbReference type="InterPro" id="IPR058163">
    <property type="entry name" value="LysR-type_TF_proteobact-type"/>
</dbReference>
<dbReference type="Gene3D" id="1.10.10.10">
    <property type="entry name" value="Winged helix-like DNA-binding domain superfamily/Winged helix DNA-binding domain"/>
    <property type="match status" value="1"/>
</dbReference>
<reference evidence="5 6" key="2">
    <citation type="journal article" date="2017" name="Genome Biol. Evol.">
        <title>Trajectories and Drivers of Genome Evolution in Surface-Associated Marine Phaeobacter.</title>
        <authorList>
            <person name="Freese H.M."/>
            <person name="Sikorski J."/>
            <person name="Bunk B."/>
            <person name="Scheuner C."/>
            <person name="Meier-Kolthoff J.P."/>
            <person name="Sproer C."/>
            <person name="Gram L."/>
            <person name="Overmann J."/>
        </authorList>
    </citation>
    <scope>NUCLEOTIDE SEQUENCE [LARGE SCALE GENOMIC DNA]</scope>
    <source>
        <strain evidence="5 6">P88</strain>
    </source>
</reference>
<evidence type="ECO:0000313" key="5">
    <source>
        <dbReference type="EMBL" id="AUQ97734.1"/>
    </source>
</evidence>
<organism evidence="5 6">
    <name type="scientific">Phaeobacter inhibens</name>
    <dbReference type="NCBI Taxonomy" id="221822"/>
    <lineage>
        <taxon>Bacteria</taxon>
        <taxon>Pseudomonadati</taxon>
        <taxon>Pseudomonadota</taxon>
        <taxon>Alphaproteobacteria</taxon>
        <taxon>Rhodobacterales</taxon>
        <taxon>Roseobacteraceae</taxon>
        <taxon>Phaeobacter</taxon>
    </lineage>
</organism>
<dbReference type="InterPro" id="IPR005119">
    <property type="entry name" value="LysR_subst-bd"/>
</dbReference>